<dbReference type="PANTHER" id="PTHR39601">
    <property type="entry name" value="CHORIOGENIN HMINOR"/>
    <property type="match status" value="1"/>
</dbReference>
<feature type="domain" description="DUF8004" evidence="2">
    <location>
        <begin position="512"/>
        <end position="600"/>
    </location>
</feature>
<protein>
    <recommendedName>
        <fullName evidence="2">DUF8004 domain-containing protein</fullName>
    </recommendedName>
</protein>
<proteinExistence type="predicted"/>
<organism evidence="3 4">
    <name type="scientific">Echria macrotheca</name>
    <dbReference type="NCBI Taxonomy" id="438768"/>
    <lineage>
        <taxon>Eukaryota</taxon>
        <taxon>Fungi</taxon>
        <taxon>Dikarya</taxon>
        <taxon>Ascomycota</taxon>
        <taxon>Pezizomycotina</taxon>
        <taxon>Sordariomycetes</taxon>
        <taxon>Sordariomycetidae</taxon>
        <taxon>Sordariales</taxon>
        <taxon>Schizotheciaceae</taxon>
        <taxon>Echria</taxon>
    </lineage>
</organism>
<keyword evidence="4" id="KW-1185">Reference proteome</keyword>
<dbReference type="InterPro" id="IPR058317">
    <property type="entry name" value="DUF8004"/>
</dbReference>
<feature type="compositionally biased region" description="Low complexity" evidence="1">
    <location>
        <begin position="974"/>
        <end position="987"/>
    </location>
</feature>
<sequence>MASGKLSPAQIWMPPQAYPGFPITKEKGTMRRVWLKTGRLSPRLSSPRAARVLVTDVASTVPEFGLASTKTSGGDAEVLPVHGASAREAPGRRTSCLGIVAVCFPILTSSPADPPGASSSRSPNRRPVTSDPYNDPNTASNRASHSLQPPGFSQQSPYAQGYPTPVYGYGLPQHQQPGYPPPNVPLGHARNASFPLYTQGYPSGYEEAPNQPTQGYTREYGEASSPPASVPSLTTTSTSPPTQVRGRGRSHSPIGKLQSNRLQPQLASPPAARIRSSSARPASSHSSDETTPTRSVTPSNVPQSSASSDGADSPGSKLKRRSWLPGGRSRSNSDDTTKAGQTGAWIIAPHGRADYSTANLVNAEKVPELWNEAGSVCVYLFPREAGKGPSFKVADHVFGSSAVLYELLLSGATGRSGNLLTVGDATRRQSLPRQAAAESQLYLPLHSTDLEMLVAARNLFAFLTNQPLVCTNSSPTLFSCLLKVAELLRQFGFSSYDGSSFGDEVDRAFGLLMEQFQLANVKDSREKTLERLVLAEYMRSWPLYYEVFTHAVGKYDAILARKSPLYEQLSINTRNRLERAHLELFSRQKEITQRLDSFEFPSLFAGIASSTSVAKTIKFKEWRNAFAKMRSFVLGYYKNHFGHWPPKAKSKKSPFAHFSHGGLNRQVLRILYWDFCSLYDLLVDRESRTPRNIAVQLPRDTKDSKDTEDSKDSKDSKGAEETEVIEIPWTPISALRKMLTEFDEQSPPVIPPIPYDIPKLPSMTAIHEKYNELSTKQQAKLDKKLQTNELLLLLHKARNYDTDSCQRPFLDAFKDFELKEARSVSPQDLADQRIGYWLFIYAVMQSLPMLVIDAPDLKFSEGVEYFLCQAPQGNPAWSEDAGEVRKMWYRAGGGTNLVQLSTDVVLFSVEGTYSRSHCWLAAKRFDAAAAANNPAVIPPQPGSGEVGLATSPLEPPRSVFKDMDPVSNPSANTAGDGSPGSASPADSPHLRPRSQHAQHAYRMSMAMGLEPLRPGDVPPPQPGDRSSRVVSGSAYGHGHGSRQSSISGLSGTTAQGSGVGLEITGSTFDDILKSMESDKKEKKKKFFG</sequence>
<name>A0AAJ0B8R0_9PEZI</name>
<feature type="compositionally biased region" description="Polar residues" evidence="1">
    <location>
        <begin position="257"/>
        <end position="266"/>
    </location>
</feature>
<dbReference type="AlphaFoldDB" id="A0AAJ0B8R0"/>
<comment type="caution">
    <text evidence="3">The sequence shown here is derived from an EMBL/GenBank/DDBJ whole genome shotgun (WGS) entry which is preliminary data.</text>
</comment>
<reference evidence="3" key="1">
    <citation type="submission" date="2023-06" db="EMBL/GenBank/DDBJ databases">
        <title>Genome-scale phylogeny and comparative genomics of the fungal order Sordariales.</title>
        <authorList>
            <consortium name="Lawrence Berkeley National Laboratory"/>
            <person name="Hensen N."/>
            <person name="Bonometti L."/>
            <person name="Westerberg I."/>
            <person name="Brannstrom I.O."/>
            <person name="Guillou S."/>
            <person name="Cros-Aarteil S."/>
            <person name="Calhoun S."/>
            <person name="Haridas S."/>
            <person name="Kuo A."/>
            <person name="Mondo S."/>
            <person name="Pangilinan J."/>
            <person name="Riley R."/>
            <person name="Labutti K."/>
            <person name="Andreopoulos B."/>
            <person name="Lipzen A."/>
            <person name="Chen C."/>
            <person name="Yanf M."/>
            <person name="Daum C."/>
            <person name="Ng V."/>
            <person name="Clum A."/>
            <person name="Steindorff A."/>
            <person name="Ohm R."/>
            <person name="Martin F."/>
            <person name="Silar P."/>
            <person name="Natvig D."/>
            <person name="Lalanne C."/>
            <person name="Gautier V."/>
            <person name="Ament-Velasquez S.L."/>
            <person name="Kruys A."/>
            <person name="Hutchinson M.I."/>
            <person name="Powell A.J."/>
            <person name="Barry K."/>
            <person name="Miller A.N."/>
            <person name="Grigoriev I.V."/>
            <person name="Debuchy R."/>
            <person name="Gladieux P."/>
            <person name="Thoren M.H."/>
            <person name="Johannesson H."/>
        </authorList>
    </citation>
    <scope>NUCLEOTIDE SEQUENCE</scope>
    <source>
        <strain evidence="3">PSN4</strain>
    </source>
</reference>
<feature type="compositionally biased region" description="Polar residues" evidence="1">
    <location>
        <begin position="1041"/>
        <end position="1056"/>
    </location>
</feature>
<feature type="compositionally biased region" description="Polar residues" evidence="1">
    <location>
        <begin position="131"/>
        <end position="158"/>
    </location>
</feature>
<feature type="compositionally biased region" description="Low complexity" evidence="1">
    <location>
        <begin position="268"/>
        <end position="285"/>
    </location>
</feature>
<accession>A0AAJ0B8R0</accession>
<feature type="compositionally biased region" description="Low complexity" evidence="1">
    <location>
        <begin position="224"/>
        <end position="242"/>
    </location>
</feature>
<feature type="compositionally biased region" description="Basic and acidic residues" evidence="1">
    <location>
        <begin position="699"/>
        <end position="720"/>
    </location>
</feature>
<evidence type="ECO:0000256" key="1">
    <source>
        <dbReference type="SAM" id="MobiDB-lite"/>
    </source>
</evidence>
<feature type="region of interest" description="Disordered" evidence="1">
    <location>
        <begin position="936"/>
        <end position="1062"/>
    </location>
</feature>
<dbReference type="PANTHER" id="PTHR39601:SF2">
    <property type="entry name" value="CHORIOGENIN HMINOR"/>
    <property type="match status" value="1"/>
</dbReference>
<gene>
    <name evidence="3" type="ORF">QBC47DRAFT_59390</name>
</gene>
<feature type="compositionally biased region" description="Low complexity" evidence="1">
    <location>
        <begin position="111"/>
        <end position="122"/>
    </location>
</feature>
<feature type="region of interest" description="Disordered" evidence="1">
    <location>
        <begin position="111"/>
        <end position="339"/>
    </location>
</feature>
<evidence type="ECO:0000313" key="3">
    <source>
        <dbReference type="EMBL" id="KAK1752508.1"/>
    </source>
</evidence>
<evidence type="ECO:0000259" key="2">
    <source>
        <dbReference type="Pfam" id="PF26013"/>
    </source>
</evidence>
<dbReference type="Pfam" id="PF26013">
    <property type="entry name" value="DUF8004"/>
    <property type="match status" value="1"/>
</dbReference>
<feature type="region of interest" description="Disordered" evidence="1">
    <location>
        <begin position="693"/>
        <end position="721"/>
    </location>
</feature>
<dbReference type="EMBL" id="MU839839">
    <property type="protein sequence ID" value="KAK1752508.1"/>
    <property type="molecule type" value="Genomic_DNA"/>
</dbReference>
<evidence type="ECO:0000313" key="4">
    <source>
        <dbReference type="Proteomes" id="UP001239445"/>
    </source>
</evidence>
<feature type="compositionally biased region" description="Polar residues" evidence="1">
    <location>
        <begin position="289"/>
        <end position="301"/>
    </location>
</feature>
<dbReference type="Proteomes" id="UP001239445">
    <property type="component" value="Unassembled WGS sequence"/>
</dbReference>
<feature type="compositionally biased region" description="Low complexity" evidence="1">
    <location>
        <begin position="302"/>
        <end position="316"/>
    </location>
</feature>